<comment type="cofactor">
    <cofactor evidence="1">
        <name>a divalent metal cation</name>
        <dbReference type="ChEBI" id="CHEBI:60240"/>
    </cofactor>
</comment>
<dbReference type="Pfam" id="PF03755">
    <property type="entry name" value="YicC-like_N"/>
    <property type="match status" value="1"/>
</dbReference>
<dbReference type="PANTHER" id="PTHR30636:SF3">
    <property type="entry name" value="UPF0701 PROTEIN YICC"/>
    <property type="match status" value="1"/>
</dbReference>
<accession>A0ABQ3I2L1</accession>
<feature type="domain" description="Endoribonuclease YicC-like N-terminal" evidence="6">
    <location>
        <begin position="2"/>
        <end position="157"/>
    </location>
</feature>
<reference evidence="9" key="1">
    <citation type="journal article" date="2019" name="Int. J. Syst. Evol. Microbiol.">
        <title>The Global Catalogue of Microorganisms (GCM) 10K type strain sequencing project: providing services to taxonomists for standard genome sequencing and annotation.</title>
        <authorList>
            <consortium name="The Broad Institute Genomics Platform"/>
            <consortium name="The Broad Institute Genome Sequencing Center for Infectious Disease"/>
            <person name="Wu L."/>
            <person name="Ma J."/>
        </authorList>
    </citation>
    <scope>NUCLEOTIDE SEQUENCE [LARGE SCALE GENOMIC DNA]</scope>
    <source>
        <strain evidence="9">CGMCC 1.15111</strain>
    </source>
</reference>
<keyword evidence="4" id="KW-0378">Hydrolase</keyword>
<comment type="similarity">
    <text evidence="5">Belongs to the YicC/YloC family.</text>
</comment>
<comment type="caution">
    <text evidence="8">The sequence shown here is derived from an EMBL/GenBank/DDBJ whole genome shotgun (WGS) entry which is preliminary data.</text>
</comment>
<name>A0ABQ3I2L1_9BACT</name>
<dbReference type="NCBIfam" id="TIGR00255">
    <property type="entry name" value="YicC/YloC family endoribonuclease"/>
    <property type="match status" value="1"/>
</dbReference>
<keyword evidence="3" id="KW-0255">Endonuclease</keyword>
<dbReference type="Pfam" id="PF08340">
    <property type="entry name" value="YicC-like_C"/>
    <property type="match status" value="1"/>
</dbReference>
<dbReference type="Proteomes" id="UP000658258">
    <property type="component" value="Unassembled WGS sequence"/>
</dbReference>
<evidence type="ECO:0000256" key="4">
    <source>
        <dbReference type="ARBA" id="ARBA00022801"/>
    </source>
</evidence>
<sequence length="293" mass="33420">MLKSMTGYGRTKGTVKGYQVDVEIRTLNSKFLDVQLKVPRLFQSKELEIRSLLSEGLTRGKLAVTIDMVQDAEADSSNQVNHELFKKYYKEFEALAKEVNANQSDLFRLALHSPDVMNGSALDEEELEEQWKGVKKLLAEAIVSCNNFRQQEGASLAAELANYIDSIGSFLEQVKALDPERAEAIRERILKHQKEIESSDEFDKNRFEQEMIYYIEKLDISEELVRLSNHLSYFKEVMGESDSQGKKLGFISQEIGREINTIGSKANYAPIQKLVVGMKDELEKIKEQLLNII</sequence>
<dbReference type="InterPro" id="IPR013527">
    <property type="entry name" value="YicC-like_N"/>
</dbReference>
<protein>
    <recommendedName>
        <fullName evidence="10">YicC family protein</fullName>
    </recommendedName>
</protein>
<evidence type="ECO:0000313" key="8">
    <source>
        <dbReference type="EMBL" id="GHE58908.1"/>
    </source>
</evidence>
<dbReference type="InterPro" id="IPR013551">
    <property type="entry name" value="YicC-like_C"/>
</dbReference>
<evidence type="ECO:0000313" key="9">
    <source>
        <dbReference type="Proteomes" id="UP000658258"/>
    </source>
</evidence>
<dbReference type="RefSeq" id="WP_189629308.1">
    <property type="nucleotide sequence ID" value="NZ_BNAG01000002.1"/>
</dbReference>
<gene>
    <name evidence="8" type="ORF">GCM10011340_11830</name>
</gene>
<evidence type="ECO:0008006" key="10">
    <source>
        <dbReference type="Google" id="ProtNLM"/>
    </source>
</evidence>
<keyword evidence="2" id="KW-0540">Nuclease</keyword>
<dbReference type="PANTHER" id="PTHR30636">
    <property type="entry name" value="UPF0701 PROTEIN YICC"/>
    <property type="match status" value="1"/>
</dbReference>
<evidence type="ECO:0000259" key="6">
    <source>
        <dbReference type="Pfam" id="PF03755"/>
    </source>
</evidence>
<dbReference type="EMBL" id="BNAG01000002">
    <property type="protein sequence ID" value="GHE58908.1"/>
    <property type="molecule type" value="Genomic_DNA"/>
</dbReference>
<keyword evidence="9" id="KW-1185">Reference proteome</keyword>
<evidence type="ECO:0000256" key="3">
    <source>
        <dbReference type="ARBA" id="ARBA00022759"/>
    </source>
</evidence>
<evidence type="ECO:0000256" key="5">
    <source>
        <dbReference type="ARBA" id="ARBA00035648"/>
    </source>
</evidence>
<evidence type="ECO:0000256" key="1">
    <source>
        <dbReference type="ARBA" id="ARBA00001968"/>
    </source>
</evidence>
<evidence type="ECO:0000259" key="7">
    <source>
        <dbReference type="Pfam" id="PF08340"/>
    </source>
</evidence>
<organism evidence="8 9">
    <name type="scientific">Roseivirga thermotolerans</name>
    <dbReference type="NCBI Taxonomy" id="1758176"/>
    <lineage>
        <taxon>Bacteria</taxon>
        <taxon>Pseudomonadati</taxon>
        <taxon>Bacteroidota</taxon>
        <taxon>Cytophagia</taxon>
        <taxon>Cytophagales</taxon>
        <taxon>Roseivirgaceae</taxon>
        <taxon>Roseivirga</taxon>
    </lineage>
</organism>
<dbReference type="InterPro" id="IPR005229">
    <property type="entry name" value="YicC/YloC-like"/>
</dbReference>
<feature type="domain" description="Endoribonuclease YicC-like C-terminal" evidence="7">
    <location>
        <begin position="175"/>
        <end position="292"/>
    </location>
</feature>
<evidence type="ECO:0000256" key="2">
    <source>
        <dbReference type="ARBA" id="ARBA00022722"/>
    </source>
</evidence>
<proteinExistence type="inferred from homology"/>